<proteinExistence type="predicted"/>
<gene>
    <name evidence="2" type="ORF">CEXT_176721</name>
</gene>
<evidence type="ECO:0000313" key="2">
    <source>
        <dbReference type="EMBL" id="GIZ02248.1"/>
    </source>
</evidence>
<sequence length="95" mass="11024">MRSAARRVFSDPLKQSDTSMTLAKRQGQNRDWRKTHTHPCSEHGHAAREIAIGNGGFSNYENPSVTGNGVYKYENRFREDFLKLNTFIPITYFYH</sequence>
<organism evidence="2 3">
    <name type="scientific">Caerostris extrusa</name>
    <name type="common">Bark spider</name>
    <name type="synonym">Caerostris bankana</name>
    <dbReference type="NCBI Taxonomy" id="172846"/>
    <lineage>
        <taxon>Eukaryota</taxon>
        <taxon>Metazoa</taxon>
        <taxon>Ecdysozoa</taxon>
        <taxon>Arthropoda</taxon>
        <taxon>Chelicerata</taxon>
        <taxon>Arachnida</taxon>
        <taxon>Araneae</taxon>
        <taxon>Araneomorphae</taxon>
        <taxon>Entelegynae</taxon>
        <taxon>Araneoidea</taxon>
        <taxon>Araneidae</taxon>
        <taxon>Caerostris</taxon>
    </lineage>
</organism>
<protein>
    <submittedName>
        <fullName evidence="2">Uncharacterized protein</fullName>
    </submittedName>
</protein>
<keyword evidence="3" id="KW-1185">Reference proteome</keyword>
<name>A0AAV4Y4I6_CAEEX</name>
<reference evidence="2 3" key="1">
    <citation type="submission" date="2021-06" db="EMBL/GenBank/DDBJ databases">
        <title>Caerostris extrusa draft genome.</title>
        <authorList>
            <person name="Kono N."/>
            <person name="Arakawa K."/>
        </authorList>
    </citation>
    <scope>NUCLEOTIDE SEQUENCE [LARGE SCALE GENOMIC DNA]</scope>
</reference>
<evidence type="ECO:0000256" key="1">
    <source>
        <dbReference type="SAM" id="MobiDB-lite"/>
    </source>
</evidence>
<feature type="region of interest" description="Disordered" evidence="1">
    <location>
        <begin position="1"/>
        <end position="40"/>
    </location>
</feature>
<evidence type="ECO:0000313" key="3">
    <source>
        <dbReference type="Proteomes" id="UP001054945"/>
    </source>
</evidence>
<comment type="caution">
    <text evidence="2">The sequence shown here is derived from an EMBL/GenBank/DDBJ whole genome shotgun (WGS) entry which is preliminary data.</text>
</comment>
<dbReference type="EMBL" id="BPLR01001420">
    <property type="protein sequence ID" value="GIZ02248.1"/>
    <property type="molecule type" value="Genomic_DNA"/>
</dbReference>
<accession>A0AAV4Y4I6</accession>
<dbReference type="AlphaFoldDB" id="A0AAV4Y4I6"/>
<feature type="compositionally biased region" description="Basic and acidic residues" evidence="1">
    <location>
        <begin position="28"/>
        <end position="40"/>
    </location>
</feature>
<dbReference type="Proteomes" id="UP001054945">
    <property type="component" value="Unassembled WGS sequence"/>
</dbReference>